<dbReference type="Proteomes" id="UP000433101">
    <property type="component" value="Unassembled WGS sequence"/>
</dbReference>
<dbReference type="EMBL" id="WUMV01000003">
    <property type="protein sequence ID" value="MXN65047.1"/>
    <property type="molecule type" value="Genomic_DNA"/>
</dbReference>
<gene>
    <name evidence="2" type="ORF">GR183_09025</name>
</gene>
<accession>A0A7X3LTY2</accession>
<dbReference type="RefSeq" id="WP_160775270.1">
    <property type="nucleotide sequence ID" value="NZ_WUMV01000003.1"/>
</dbReference>
<keyword evidence="3" id="KW-1185">Reference proteome</keyword>
<comment type="caution">
    <text evidence="2">The sequence shown here is derived from an EMBL/GenBank/DDBJ whole genome shotgun (WGS) entry which is preliminary data.</text>
</comment>
<evidence type="ECO:0000313" key="2">
    <source>
        <dbReference type="EMBL" id="MXN65047.1"/>
    </source>
</evidence>
<dbReference type="AlphaFoldDB" id="A0A7X3LTY2"/>
<proteinExistence type="predicted"/>
<feature type="region of interest" description="Disordered" evidence="1">
    <location>
        <begin position="291"/>
        <end position="350"/>
    </location>
</feature>
<sequence length="350" mass="38135">MLFPKRLAVQPSPPENIQTALLYQACKPADPDEFIKHINKVIDFTGLEFESTIHGHGRNFFIVGGGLYIQVEQSLNPLAAGGFHQTLSSPFTRISFPEAGEAVRSHTSHVLINIGKGIPMPAITGIDLPDAALSKGEFSIALTLAQVATNFFFHRAEPMAVHWGQSNILLSGKAYGALAQQPDPMPLYIHPSLFSSRAVVRGRQVIGFRTFGAAHFLGKEIVFNEAPVPLDWMLSRVYSFVGTMRERGELPPAGDSFGLSADEVIRISYNTPSPEDPEEFIGLSLERCPEFGIGDVEPNPSPVPQSAPPAPPQAAPQPRTDPPSGMRPSPPARPERRPYGSRTVFGKRRV</sequence>
<evidence type="ECO:0000313" key="3">
    <source>
        <dbReference type="Proteomes" id="UP000433101"/>
    </source>
</evidence>
<evidence type="ECO:0000256" key="1">
    <source>
        <dbReference type="SAM" id="MobiDB-lite"/>
    </source>
</evidence>
<feature type="compositionally biased region" description="Pro residues" evidence="1">
    <location>
        <begin position="299"/>
        <end position="321"/>
    </location>
</feature>
<reference evidence="2 3" key="1">
    <citation type="submission" date="2019-12" db="EMBL/GenBank/DDBJ databases">
        <authorList>
            <person name="Li M."/>
        </authorList>
    </citation>
    <scope>NUCLEOTIDE SEQUENCE [LARGE SCALE GENOMIC DNA]</scope>
    <source>
        <strain evidence="2 3">GBMRC 2046</strain>
    </source>
</reference>
<evidence type="ECO:0008006" key="4">
    <source>
        <dbReference type="Google" id="ProtNLM"/>
    </source>
</evidence>
<organism evidence="2 3">
    <name type="scientific">Stappia sediminis</name>
    <dbReference type="NCBI Taxonomy" id="2692190"/>
    <lineage>
        <taxon>Bacteria</taxon>
        <taxon>Pseudomonadati</taxon>
        <taxon>Pseudomonadota</taxon>
        <taxon>Alphaproteobacteria</taxon>
        <taxon>Hyphomicrobiales</taxon>
        <taxon>Stappiaceae</taxon>
        <taxon>Stappia</taxon>
    </lineage>
</organism>
<protein>
    <recommendedName>
        <fullName evidence="4">DUF4261 domain-containing protein</fullName>
    </recommendedName>
</protein>
<name>A0A7X3LTY2_9HYPH</name>